<evidence type="ECO:0000256" key="4">
    <source>
        <dbReference type="ARBA" id="ARBA00022692"/>
    </source>
</evidence>
<dbReference type="InterPro" id="IPR042196">
    <property type="entry name" value="FHIPEP_4"/>
</dbReference>
<dbReference type="GO" id="GO:0009306">
    <property type="term" value="P:protein secretion"/>
    <property type="evidence" value="ECO:0007669"/>
    <property type="project" value="InterPro"/>
</dbReference>
<dbReference type="PRINTS" id="PR00949">
    <property type="entry name" value="TYPE3IMAPROT"/>
</dbReference>
<evidence type="ECO:0000256" key="6">
    <source>
        <dbReference type="ARBA" id="ARBA00023136"/>
    </source>
</evidence>
<comment type="similarity">
    <text evidence="2">Belongs to the FHIPEP (flagella/HR/invasion proteins export pore) family.</text>
</comment>
<sequence length="542" mass="59182">FTLDAMPGKQMSIDADLNAGIINDEDARRRRRDLQREADFYGAMDGASKFVQGDAIAGIIVTIINITGGFVIGVFQHDLSMVDSAAVYTLLTVGDGLVSQVPALLISSATGIIVTRSASESNLGENIATQMFHDPQILAITAGSMAVLGLMPGLPKLSFFTIAAALGTMAYFMNLNRTQTKVDEQEKQKEEDAEKQRKPENVASLLISDPIELEIGYGLISLVSKSEGGLLERIHLTRKQIALEMGLIVPPIRIRDNIQLQPNAYLLKIKGNEAGSYELMLDHYLAMGGGQGVEIPGIQTMEPAFGLPATWITESQREQAEQAGYTVADVPSVLITHIQELIRKRAPELLGRQEVQTIITTVREANAELVNEVIGPNAITAAAFQKILQGLLSESVSIRNILLVLEALAECVPEYIKDVDFMTEHVRTALKHQISKQYLGMDNYIPSITLDPELEELLINSLQRTERGANFAIDPQVAQSILQHTIDQIKIAQSSAANPVILVTPGIRPFFKRFIEKYAAGIPVLSYNEIVVEVRAVGMISA</sequence>
<comment type="caution">
    <text evidence="8">The sequence shown here is derived from an EMBL/GenBank/DDBJ whole genome shotgun (WGS) entry which is preliminary data.</text>
</comment>
<feature type="transmembrane region" description="Helical" evidence="7">
    <location>
        <begin position="157"/>
        <end position="175"/>
    </location>
</feature>
<name>A0A1F7WJS4_9BACT</name>
<evidence type="ECO:0000313" key="8">
    <source>
        <dbReference type="EMBL" id="OGM03083.1"/>
    </source>
</evidence>
<dbReference type="AlphaFoldDB" id="A0A1F7WJS4"/>
<dbReference type="EMBL" id="MGFH01000188">
    <property type="protein sequence ID" value="OGM03083.1"/>
    <property type="molecule type" value="Genomic_DNA"/>
</dbReference>
<keyword evidence="5 7" id="KW-1133">Transmembrane helix</keyword>
<proteinExistence type="inferred from homology"/>
<dbReference type="InterPro" id="IPR042194">
    <property type="entry name" value="FHIPEP_1"/>
</dbReference>
<dbReference type="STRING" id="1817813.A2008_05035"/>
<dbReference type="GO" id="GO:0044780">
    <property type="term" value="P:bacterial-type flagellum assembly"/>
    <property type="evidence" value="ECO:0007669"/>
    <property type="project" value="TreeGrafter"/>
</dbReference>
<feature type="non-terminal residue" evidence="8">
    <location>
        <position position="1"/>
    </location>
</feature>
<evidence type="ECO:0000256" key="3">
    <source>
        <dbReference type="ARBA" id="ARBA00022475"/>
    </source>
</evidence>
<keyword evidence="6 7" id="KW-0472">Membrane</keyword>
<gene>
    <name evidence="8" type="primary">flhA</name>
    <name evidence="8" type="ORF">A2008_05035</name>
</gene>
<dbReference type="PANTHER" id="PTHR30161">
    <property type="entry name" value="FLAGELLAR EXPORT PROTEIN, MEMBRANE FLHA SUBUNIT-RELATED"/>
    <property type="match status" value="1"/>
</dbReference>
<dbReference type="Gene3D" id="1.10.8.540">
    <property type="entry name" value="FHIPEP family, domain 3"/>
    <property type="match status" value="1"/>
</dbReference>
<feature type="transmembrane region" description="Helical" evidence="7">
    <location>
        <begin position="55"/>
        <end position="75"/>
    </location>
</feature>
<dbReference type="Pfam" id="PF00771">
    <property type="entry name" value="FHIPEP"/>
    <property type="match status" value="1"/>
</dbReference>
<accession>A0A1F7WJS4</accession>
<dbReference type="Proteomes" id="UP000178735">
    <property type="component" value="Unassembled WGS sequence"/>
</dbReference>
<evidence type="ECO:0000256" key="7">
    <source>
        <dbReference type="SAM" id="Phobius"/>
    </source>
</evidence>
<keyword evidence="4 7" id="KW-0812">Transmembrane</keyword>
<dbReference type="PANTHER" id="PTHR30161:SF1">
    <property type="entry name" value="FLAGELLAR BIOSYNTHESIS PROTEIN FLHA-RELATED"/>
    <property type="match status" value="1"/>
</dbReference>
<reference evidence="8 9" key="1">
    <citation type="journal article" date="2016" name="Nat. Commun.">
        <title>Thousands of microbial genomes shed light on interconnected biogeochemical processes in an aquifer system.</title>
        <authorList>
            <person name="Anantharaman K."/>
            <person name="Brown C.T."/>
            <person name="Hug L.A."/>
            <person name="Sharon I."/>
            <person name="Castelle C.J."/>
            <person name="Probst A.J."/>
            <person name="Thomas B.C."/>
            <person name="Singh A."/>
            <person name="Wilkins M.J."/>
            <person name="Karaoz U."/>
            <person name="Brodie E.L."/>
            <person name="Williams K.H."/>
            <person name="Hubbard S.S."/>
            <person name="Banfield J.F."/>
        </authorList>
    </citation>
    <scope>NUCLEOTIDE SEQUENCE [LARGE SCALE GENOMIC DNA]</scope>
</reference>
<dbReference type="InterPro" id="IPR001712">
    <property type="entry name" value="T3SS_FHIPEP"/>
</dbReference>
<dbReference type="GO" id="GO:0005886">
    <property type="term" value="C:plasma membrane"/>
    <property type="evidence" value="ECO:0007669"/>
    <property type="project" value="UniProtKB-SubCell"/>
</dbReference>
<keyword evidence="3" id="KW-1003">Cell membrane</keyword>
<evidence type="ECO:0000256" key="5">
    <source>
        <dbReference type="ARBA" id="ARBA00022989"/>
    </source>
</evidence>
<organism evidence="8 9">
    <name type="scientific">Candidatus Wallbacteria bacterium GWC2_49_35</name>
    <dbReference type="NCBI Taxonomy" id="1817813"/>
    <lineage>
        <taxon>Bacteria</taxon>
        <taxon>Candidatus Walliibacteriota</taxon>
    </lineage>
</organism>
<comment type="subcellular location">
    <subcellularLocation>
        <location evidence="1">Cell membrane</location>
        <topology evidence="1">Multi-pass membrane protein</topology>
    </subcellularLocation>
</comment>
<dbReference type="InterPro" id="IPR042193">
    <property type="entry name" value="FHIPEP_3"/>
</dbReference>
<evidence type="ECO:0000313" key="9">
    <source>
        <dbReference type="Proteomes" id="UP000178735"/>
    </source>
</evidence>
<dbReference type="Gene3D" id="3.40.30.60">
    <property type="entry name" value="FHIPEP family, domain 1"/>
    <property type="match status" value="1"/>
</dbReference>
<protein>
    <submittedName>
        <fullName evidence="8">EscV/YscV/HrcV family type III secretion system export apparatus protein</fullName>
    </submittedName>
</protein>
<evidence type="ECO:0000256" key="1">
    <source>
        <dbReference type="ARBA" id="ARBA00004651"/>
    </source>
</evidence>
<dbReference type="Gene3D" id="3.40.50.12790">
    <property type="entry name" value="FHIPEP family, domain 4"/>
    <property type="match status" value="1"/>
</dbReference>
<evidence type="ECO:0000256" key="2">
    <source>
        <dbReference type="ARBA" id="ARBA00008835"/>
    </source>
</evidence>